<evidence type="ECO:0000313" key="4">
    <source>
        <dbReference type="Proteomes" id="UP000758701"/>
    </source>
</evidence>
<protein>
    <recommendedName>
        <fullName evidence="5">Lipoprotein</fullName>
    </recommendedName>
</protein>
<feature type="signal peptide" evidence="2">
    <location>
        <begin position="1"/>
        <end position="25"/>
    </location>
</feature>
<comment type="caution">
    <text evidence="3">The sequence shown here is derived from an EMBL/GenBank/DDBJ whole genome shotgun (WGS) entry which is preliminary data.</text>
</comment>
<sequence>MNRRPSLLAVTALTAVAALSLSACGSGDDSSSDGIKGADVAGGTGSASPSASASQGGVERPEITLPNEFRADFESWTNSDPKLQAILNDGREELRSKYAAVIEAKPDSEAVAFYNSDATLTSARKWVKQFTDDDDSLIGKVRIFDAQVHINDTGSGVLFYCVDEREASTKNRATGKVIDTPDKPESLLQYRVRLDETPQGVWKTAALTTVPGACS</sequence>
<keyword evidence="4" id="KW-1185">Reference proteome</keyword>
<dbReference type="RefSeq" id="WP_031046856.1">
    <property type="nucleotide sequence ID" value="NZ_JAHSST010000008.1"/>
</dbReference>
<feature type="compositionally biased region" description="Low complexity" evidence="1">
    <location>
        <begin position="24"/>
        <end position="34"/>
    </location>
</feature>
<organism evidence="3 4">
    <name type="scientific">Streptomyces olivaceus</name>
    <dbReference type="NCBI Taxonomy" id="47716"/>
    <lineage>
        <taxon>Bacteria</taxon>
        <taxon>Bacillati</taxon>
        <taxon>Actinomycetota</taxon>
        <taxon>Actinomycetes</taxon>
        <taxon>Kitasatosporales</taxon>
        <taxon>Streptomycetaceae</taxon>
        <taxon>Streptomyces</taxon>
    </lineage>
</organism>
<reference evidence="3 4" key="1">
    <citation type="submission" date="2021-06" db="EMBL/GenBank/DDBJ databases">
        <title>Ecological speciation of a Streptomyces species isolated from different habitats and geographic origins.</title>
        <authorList>
            <person name="Wang J."/>
        </authorList>
    </citation>
    <scope>NUCLEOTIDE SEQUENCE [LARGE SCALE GENOMIC DNA]</scope>
    <source>
        <strain evidence="3 4">FXJ8.012</strain>
    </source>
</reference>
<proteinExistence type="predicted"/>
<feature type="chain" id="PRO_5047488549" description="Lipoprotein" evidence="2">
    <location>
        <begin position="26"/>
        <end position="215"/>
    </location>
</feature>
<accession>A0ABS7W760</accession>
<dbReference type="EMBL" id="JAHSTP010000008">
    <property type="protein sequence ID" value="MBZ6153816.1"/>
    <property type="molecule type" value="Genomic_DNA"/>
</dbReference>
<name>A0ABS7W760_STROV</name>
<evidence type="ECO:0000256" key="1">
    <source>
        <dbReference type="SAM" id="MobiDB-lite"/>
    </source>
</evidence>
<feature type="region of interest" description="Disordered" evidence="1">
    <location>
        <begin position="24"/>
        <end position="60"/>
    </location>
</feature>
<dbReference type="Proteomes" id="UP000758701">
    <property type="component" value="Unassembled WGS sequence"/>
</dbReference>
<keyword evidence="2" id="KW-0732">Signal</keyword>
<evidence type="ECO:0008006" key="5">
    <source>
        <dbReference type="Google" id="ProtNLM"/>
    </source>
</evidence>
<evidence type="ECO:0000256" key="2">
    <source>
        <dbReference type="SAM" id="SignalP"/>
    </source>
</evidence>
<gene>
    <name evidence="3" type="ORF">KVH32_22065</name>
</gene>
<dbReference type="PROSITE" id="PS51257">
    <property type="entry name" value="PROKAR_LIPOPROTEIN"/>
    <property type="match status" value="1"/>
</dbReference>
<evidence type="ECO:0000313" key="3">
    <source>
        <dbReference type="EMBL" id="MBZ6153816.1"/>
    </source>
</evidence>
<feature type="compositionally biased region" description="Low complexity" evidence="1">
    <location>
        <begin position="46"/>
        <end position="57"/>
    </location>
</feature>